<dbReference type="GO" id="GO:0043874">
    <property type="term" value="F:acireductone synthase activity"/>
    <property type="evidence" value="ECO:0007669"/>
    <property type="project" value="UniProtKB-EC"/>
</dbReference>
<evidence type="ECO:0000256" key="3">
    <source>
        <dbReference type="ARBA" id="ARBA00023167"/>
    </source>
</evidence>
<dbReference type="PANTHER" id="PTHR20371">
    <property type="entry name" value="ENOLASE-PHOSPHATASE E1"/>
    <property type="match status" value="1"/>
</dbReference>
<comment type="catalytic activity">
    <reaction evidence="4">
        <text>5-methylsulfanyl-2,3-dioxopentyl phosphate + H2O = 1,2-dihydroxy-5-(methylsulfanyl)pent-1-en-3-one + phosphate</text>
        <dbReference type="Rhea" id="RHEA:21700"/>
        <dbReference type="ChEBI" id="CHEBI:15377"/>
        <dbReference type="ChEBI" id="CHEBI:43474"/>
        <dbReference type="ChEBI" id="CHEBI:49252"/>
        <dbReference type="ChEBI" id="CHEBI:58828"/>
        <dbReference type="EC" id="3.1.3.77"/>
    </reaction>
</comment>
<dbReference type="InterPro" id="IPR023943">
    <property type="entry name" value="Enolase-ppase_E1"/>
</dbReference>
<dbReference type="GO" id="GO:0043716">
    <property type="term" value="F:2-hydroxy-3-keto-5-methylthiopentenyl-1-phosphate phosphatase activity"/>
    <property type="evidence" value="ECO:0007669"/>
    <property type="project" value="UniProtKB-UniRule"/>
</dbReference>
<dbReference type="PANTHER" id="PTHR20371:SF1">
    <property type="entry name" value="ENOLASE-PHOSPHATASE E1"/>
    <property type="match status" value="1"/>
</dbReference>
<evidence type="ECO:0000256" key="2">
    <source>
        <dbReference type="ARBA" id="ARBA00022801"/>
    </source>
</evidence>
<evidence type="ECO:0000313" key="6">
    <source>
        <dbReference type="Proteomes" id="UP001058003"/>
    </source>
</evidence>
<dbReference type="EC" id="3.1.3.77" evidence="4"/>
<dbReference type="OrthoDB" id="9797416at2"/>
<evidence type="ECO:0000256" key="4">
    <source>
        <dbReference type="HAMAP-Rule" id="MF_01681"/>
    </source>
</evidence>
<dbReference type="RefSeq" id="WP_063745719.1">
    <property type="nucleotide sequence ID" value="NZ_CP073767.1"/>
</dbReference>
<dbReference type="InterPro" id="IPR036412">
    <property type="entry name" value="HAD-like_sf"/>
</dbReference>
<dbReference type="SFLD" id="SFLDS00003">
    <property type="entry name" value="Haloacid_Dehalogenase"/>
    <property type="match status" value="1"/>
</dbReference>
<evidence type="ECO:0000313" key="5">
    <source>
        <dbReference type="EMBL" id="UWZ51373.1"/>
    </source>
</evidence>
<keyword evidence="3 4" id="KW-0486">Methionine biosynthesis</keyword>
<dbReference type="SUPFAM" id="SSF56784">
    <property type="entry name" value="HAD-like"/>
    <property type="match status" value="1"/>
</dbReference>
<dbReference type="NCBIfam" id="TIGR01691">
    <property type="entry name" value="enolase-ppase"/>
    <property type="match status" value="1"/>
</dbReference>
<dbReference type="GO" id="GO:0000287">
    <property type="term" value="F:magnesium ion binding"/>
    <property type="evidence" value="ECO:0007669"/>
    <property type="project" value="UniProtKB-UniRule"/>
</dbReference>
<dbReference type="GO" id="GO:0019509">
    <property type="term" value="P:L-methionine salvage from methylthioadenosine"/>
    <property type="evidence" value="ECO:0007669"/>
    <property type="project" value="UniProtKB-UniRule"/>
</dbReference>
<accession>A0A9Q9IDU9</accession>
<proteinExistence type="inferred from homology"/>
<comment type="subunit">
    <text evidence="4">Monomer.</text>
</comment>
<dbReference type="CDD" id="cd01629">
    <property type="entry name" value="HAD_EP"/>
    <property type="match status" value="1"/>
</dbReference>
<evidence type="ECO:0000256" key="1">
    <source>
        <dbReference type="ARBA" id="ARBA00022605"/>
    </source>
</evidence>
<dbReference type="Pfam" id="PF00702">
    <property type="entry name" value="Hydrolase"/>
    <property type="match status" value="1"/>
</dbReference>
<gene>
    <name evidence="4 5" type="primary">mtnC</name>
    <name evidence="5" type="ORF">Daura_32055</name>
</gene>
<dbReference type="InterPro" id="IPR023214">
    <property type="entry name" value="HAD_sf"/>
</dbReference>
<comment type="pathway">
    <text evidence="4">Amino-acid biosynthesis; L-methionine biosynthesis via salvage pathway; L-methionine from S-methyl-5-thio-alpha-D-ribose 1-phosphate: step 3/6.</text>
</comment>
<dbReference type="SFLD" id="SFLDG01133">
    <property type="entry name" value="C1.5.4:_Enolase-phosphatase_Li"/>
    <property type="match status" value="1"/>
</dbReference>
<dbReference type="AlphaFoldDB" id="A0A9Q9IDU9"/>
<comment type="function">
    <text evidence="4">Bifunctional enzyme that catalyzes the enolization of 2,3-diketo-5-methylthiopentyl-1-phosphate (DK-MTP-1-P) into the intermediate 2-hydroxy-3-keto-5-methylthiopentenyl-1-phosphate (HK-MTPenyl-1-P), which is then dephosphorylated to form the acireductone 1,2-dihydroxy-3-keto-5-methylthiopentene (DHK-MTPene).</text>
</comment>
<keyword evidence="4" id="KW-0460">Magnesium</keyword>
<reference evidence="5" key="1">
    <citation type="submission" date="2021-04" db="EMBL/GenBank/DDBJ databases">
        <title>Dactylosporangium aurantiacum NRRL B-8018 full assembly.</title>
        <authorList>
            <person name="Hartkoorn R.C."/>
            <person name="Beaudoing E."/>
            <person name="Hot D."/>
        </authorList>
    </citation>
    <scope>NUCLEOTIDE SEQUENCE</scope>
    <source>
        <strain evidence="5">NRRL B-8018</strain>
    </source>
</reference>
<dbReference type="EMBL" id="CP073767">
    <property type="protein sequence ID" value="UWZ51373.1"/>
    <property type="molecule type" value="Genomic_DNA"/>
</dbReference>
<dbReference type="HAMAP" id="MF_01681">
    <property type="entry name" value="Salvage_MtnC"/>
    <property type="match status" value="1"/>
</dbReference>
<dbReference type="Gene3D" id="1.10.720.60">
    <property type="match status" value="1"/>
</dbReference>
<name>A0A9Q9IDU9_9ACTN</name>
<dbReference type="Proteomes" id="UP001058003">
    <property type="component" value="Chromosome"/>
</dbReference>
<organism evidence="5 6">
    <name type="scientific">Dactylosporangium aurantiacum</name>
    <dbReference type="NCBI Taxonomy" id="35754"/>
    <lineage>
        <taxon>Bacteria</taxon>
        <taxon>Bacillati</taxon>
        <taxon>Actinomycetota</taxon>
        <taxon>Actinomycetes</taxon>
        <taxon>Micromonosporales</taxon>
        <taxon>Micromonosporaceae</taxon>
        <taxon>Dactylosporangium</taxon>
    </lineage>
</organism>
<keyword evidence="4" id="KW-0479">Metal-binding</keyword>
<comment type="pathway">
    <text evidence="4">Amino-acid biosynthesis; L-methionine biosynthesis via salvage pathway; L-methionine from S-methyl-5-thio-alpha-D-ribose 1-phosphate: step 4/6.</text>
</comment>
<keyword evidence="1 4" id="KW-0028">Amino-acid biosynthesis</keyword>
<keyword evidence="6" id="KW-1185">Reference proteome</keyword>
<dbReference type="KEGG" id="daur:Daura_32055"/>
<comment type="similarity">
    <text evidence="4">Belongs to the HAD-like hydrolase superfamily. MasA/MtnC family.</text>
</comment>
<sequence>MRAVVLDVEGTTSSSDHVHRVLFGHARRRLPQWLAAHHTDPEVAEALATLPVPGTDLAGRVALLRTWMDEDRKETALKTVQGLIWQEGFAAGELTSHVYPDVPPALRAWHADGLTLCVFSSGSVAAQRAWFRHTPHGDLRPYLSHHFDTANAGGKSTVDAYRTIAAALGVPGDGILFLSDSGAELRAARDAGWHAVAVCRDGRAAPPPAIRSFAELEVTARGYRLLDTAAPEAAR</sequence>
<comment type="cofactor">
    <cofactor evidence="4">
        <name>Mg(2+)</name>
        <dbReference type="ChEBI" id="CHEBI:18420"/>
    </cofactor>
    <text evidence="4">Binds 1 Mg(2+) ion per subunit.</text>
</comment>
<keyword evidence="2 4" id="KW-0378">Hydrolase</keyword>
<protein>
    <recommendedName>
        <fullName evidence="4">Enolase-phosphatase E1</fullName>
        <ecNumber evidence="4">3.1.3.77</ecNumber>
    </recommendedName>
    <alternativeName>
        <fullName evidence="4">2,3-diketo-5-methylthio-1-phosphopentane phosphatase</fullName>
    </alternativeName>
</protein>
<dbReference type="Gene3D" id="3.40.50.1000">
    <property type="entry name" value="HAD superfamily/HAD-like"/>
    <property type="match status" value="1"/>
</dbReference>
<dbReference type="GO" id="GO:0043715">
    <property type="term" value="F:2,3-diketo-5-methylthiopentyl-1-phosphate enolase activity"/>
    <property type="evidence" value="ECO:0007669"/>
    <property type="project" value="UniProtKB-UniRule"/>
</dbReference>
<dbReference type="SFLD" id="SFLDG01129">
    <property type="entry name" value="C1.5:_HAD__Beta-PGM__Phosphata"/>
    <property type="match status" value="1"/>
</dbReference>